<organism evidence="3 4">
    <name type="scientific">Stenotrophomonas maltophilia</name>
    <name type="common">Pseudomonas maltophilia</name>
    <name type="synonym">Xanthomonas maltophilia</name>
    <dbReference type="NCBI Taxonomy" id="40324"/>
    <lineage>
        <taxon>Bacteria</taxon>
        <taxon>Pseudomonadati</taxon>
        <taxon>Pseudomonadota</taxon>
        <taxon>Gammaproteobacteria</taxon>
        <taxon>Lysobacterales</taxon>
        <taxon>Lysobacteraceae</taxon>
        <taxon>Stenotrophomonas</taxon>
        <taxon>Stenotrophomonas maltophilia group</taxon>
    </lineage>
</organism>
<feature type="compositionally biased region" description="Basic and acidic residues" evidence="1">
    <location>
        <begin position="65"/>
        <end position="76"/>
    </location>
</feature>
<sequence>MIAWRPAFTHAAGMNLLRAFLLLGLCLSWPVLAAVADDDVRIYRCVSSTGSVSLQDHPCSSGRQRVRDLQRPRDPAPRVVRSDAPAAQAPAPRPEREVRHVYVQPPQPMYECVSQEGDRYVSDSNEGNPRWVPLWATAWAPHPPVWGGRDDTGLAPVRPADVAAAEPLNRRGGYPGQRPPAVGIGVSVPAGSILVRDTCHALPQQEVCARLDDRRWELDRRYNSALQSERDAITREQRGIDARVGQDCGRR</sequence>
<name>A0A7V8FG36_STEMA</name>
<comment type="caution">
    <text evidence="3">The sequence shown here is derived from an EMBL/GenBank/DDBJ whole genome shotgun (WGS) entry which is preliminary data.</text>
</comment>
<evidence type="ECO:0000313" key="4">
    <source>
        <dbReference type="Proteomes" id="UP000487117"/>
    </source>
</evidence>
<accession>A0A7V8FG36</accession>
<evidence type="ECO:0000256" key="1">
    <source>
        <dbReference type="SAM" id="MobiDB-lite"/>
    </source>
</evidence>
<reference evidence="4" key="1">
    <citation type="journal article" date="2020" name="MBio">
        <title>Horizontal gene transfer to a defensive symbiont with a reduced genome amongst a multipartite beetle microbiome.</title>
        <authorList>
            <person name="Waterworth S.C."/>
            <person name="Florez L.V."/>
            <person name="Rees E.R."/>
            <person name="Hertweck C."/>
            <person name="Kaltenpoth M."/>
            <person name="Kwan J.C."/>
        </authorList>
    </citation>
    <scope>NUCLEOTIDE SEQUENCE [LARGE SCALE GENOMIC DNA]</scope>
</reference>
<dbReference type="Proteomes" id="UP000487117">
    <property type="component" value="Unassembled WGS sequence"/>
</dbReference>
<keyword evidence="2" id="KW-0732">Signal</keyword>
<feature type="signal peptide" evidence="2">
    <location>
        <begin position="1"/>
        <end position="33"/>
    </location>
</feature>
<dbReference type="AlphaFoldDB" id="A0A7V8FG36"/>
<evidence type="ECO:0008006" key="5">
    <source>
        <dbReference type="Google" id="ProtNLM"/>
    </source>
</evidence>
<dbReference type="EMBL" id="WNDS01000003">
    <property type="protein sequence ID" value="KAF1015006.1"/>
    <property type="molecule type" value="Genomic_DNA"/>
</dbReference>
<protein>
    <recommendedName>
        <fullName evidence="5">DUF4124 domain-containing protein</fullName>
    </recommendedName>
</protein>
<feature type="chain" id="PRO_5031079836" description="DUF4124 domain-containing protein" evidence="2">
    <location>
        <begin position="34"/>
        <end position="251"/>
    </location>
</feature>
<proteinExistence type="predicted"/>
<evidence type="ECO:0000313" key="3">
    <source>
        <dbReference type="EMBL" id="KAF1015006.1"/>
    </source>
</evidence>
<gene>
    <name evidence="3" type="ORF">GAK31_02494</name>
</gene>
<evidence type="ECO:0000256" key="2">
    <source>
        <dbReference type="SAM" id="SignalP"/>
    </source>
</evidence>
<feature type="region of interest" description="Disordered" evidence="1">
    <location>
        <begin position="54"/>
        <end position="97"/>
    </location>
</feature>